<dbReference type="PRINTS" id="PR00125">
    <property type="entry name" value="ATPASEDELTA"/>
</dbReference>
<comment type="function">
    <text evidence="7">F(1)F(0) ATP synthase produces ATP from ADP in the presence of a proton or sodium gradient. F-type ATPases consist of two structural domains, F(1) containing the extramembraneous catalytic core and F(0) containing the membrane proton channel, linked together by a central stalk and a peripheral stalk. During catalysis, ATP synthesis in the catalytic domain of F(1) is coupled via a rotary mechanism of the central stalk subunits to proton translocation.</text>
</comment>
<evidence type="ECO:0000256" key="5">
    <source>
        <dbReference type="ARBA" id="ARBA00023136"/>
    </source>
</evidence>
<dbReference type="EMBL" id="CP048620">
    <property type="protein sequence ID" value="QPJ65537.1"/>
    <property type="molecule type" value="Genomic_DNA"/>
</dbReference>
<dbReference type="GO" id="GO:0005886">
    <property type="term" value="C:plasma membrane"/>
    <property type="evidence" value="ECO:0007669"/>
    <property type="project" value="UniProtKB-SubCell"/>
</dbReference>
<evidence type="ECO:0000256" key="2">
    <source>
        <dbReference type="ARBA" id="ARBA00022448"/>
    </source>
</evidence>
<dbReference type="Proteomes" id="UP000594464">
    <property type="component" value="Chromosome"/>
</dbReference>
<evidence type="ECO:0000256" key="3">
    <source>
        <dbReference type="ARBA" id="ARBA00022781"/>
    </source>
</evidence>
<organism evidence="8 9">
    <name type="scientific">Candidatus Nitrohelix vancouverensis</name>
    <dbReference type="NCBI Taxonomy" id="2705534"/>
    <lineage>
        <taxon>Bacteria</taxon>
        <taxon>Pseudomonadati</taxon>
        <taxon>Nitrospinota/Tectimicrobiota group</taxon>
        <taxon>Nitrospinota</taxon>
        <taxon>Nitrospinia</taxon>
        <taxon>Nitrospinales</taxon>
        <taxon>Nitrospinaceae</taxon>
        <taxon>Candidatus Nitrohelix</taxon>
    </lineage>
</organism>
<comment type="function">
    <text evidence="7">This protein is part of the stalk that links CF(0) to CF(1). It either transmits conformational changes from CF(0) to CF(1) or is implicated in proton conduction.</text>
</comment>
<proteinExistence type="inferred from homology"/>
<gene>
    <name evidence="7 8" type="primary">atpH</name>
    <name evidence="8" type="ORF">G3M78_09080</name>
</gene>
<comment type="subcellular location">
    <subcellularLocation>
        <location evidence="7">Cell membrane</location>
        <topology evidence="7">Peripheral membrane protein</topology>
    </subcellularLocation>
    <subcellularLocation>
        <location evidence="1">Membrane</location>
    </subcellularLocation>
</comment>
<sequence length="179" mass="19996">MLENAIGKRYADALSDSIREDSKLDSALNHLRSLNQAFTDQPDLTRFFSHPGIPLDRKEEMVRNLCSQMNIGTEILNLALLLTERLKILFLGNIVDHFEKAVDARLNQVRVSATGTYALDADQVNRLTEALNRILGKKIIIETRVDASILGGLIVQIGDQVADASLRNRLSIMKQAIEK</sequence>
<keyword evidence="7" id="KW-1003">Cell membrane</keyword>
<keyword evidence="3 7" id="KW-0375">Hydrogen ion transport</keyword>
<keyword evidence="2 7" id="KW-0813">Transport</keyword>
<dbReference type="InterPro" id="IPR026015">
    <property type="entry name" value="ATP_synth_OSCP/delta_N_sf"/>
</dbReference>
<dbReference type="GO" id="GO:0046933">
    <property type="term" value="F:proton-transporting ATP synthase activity, rotational mechanism"/>
    <property type="evidence" value="ECO:0007669"/>
    <property type="project" value="UniProtKB-UniRule"/>
</dbReference>
<evidence type="ECO:0000256" key="1">
    <source>
        <dbReference type="ARBA" id="ARBA00004370"/>
    </source>
</evidence>
<dbReference type="HAMAP" id="MF_01416">
    <property type="entry name" value="ATP_synth_delta_bact"/>
    <property type="match status" value="1"/>
</dbReference>
<protein>
    <recommendedName>
        <fullName evidence="7">ATP synthase subunit delta</fullName>
    </recommendedName>
    <alternativeName>
        <fullName evidence="7">ATP synthase F(1) sector subunit delta</fullName>
    </alternativeName>
    <alternativeName>
        <fullName evidence="7">F-type ATPase subunit delta</fullName>
        <shortName evidence="7">F-ATPase subunit delta</shortName>
    </alternativeName>
</protein>
<dbReference type="GO" id="GO:0045259">
    <property type="term" value="C:proton-transporting ATP synthase complex"/>
    <property type="evidence" value="ECO:0007669"/>
    <property type="project" value="UniProtKB-KW"/>
</dbReference>
<name>A0A7T0C2V6_9BACT</name>
<accession>A0A7T0C2V6</accession>
<keyword evidence="7" id="KW-0139">CF(1)</keyword>
<dbReference type="InterPro" id="IPR020781">
    <property type="entry name" value="ATPase_OSCP/d_CS"/>
</dbReference>
<keyword evidence="4 7" id="KW-0406">Ion transport</keyword>
<dbReference type="Gene3D" id="1.10.520.20">
    <property type="entry name" value="N-terminal domain of the delta subunit of the F1F0-ATP synthase"/>
    <property type="match status" value="1"/>
</dbReference>
<dbReference type="NCBIfam" id="TIGR01145">
    <property type="entry name" value="ATP_synt_delta"/>
    <property type="match status" value="1"/>
</dbReference>
<keyword evidence="5 7" id="KW-0472">Membrane</keyword>
<dbReference type="InterPro" id="IPR000711">
    <property type="entry name" value="ATPase_OSCP/dsu"/>
</dbReference>
<dbReference type="PANTHER" id="PTHR11910">
    <property type="entry name" value="ATP SYNTHASE DELTA CHAIN"/>
    <property type="match status" value="1"/>
</dbReference>
<dbReference type="PROSITE" id="PS00389">
    <property type="entry name" value="ATPASE_DELTA"/>
    <property type="match status" value="1"/>
</dbReference>
<keyword evidence="6 7" id="KW-0066">ATP synthesis</keyword>
<dbReference type="SUPFAM" id="SSF47928">
    <property type="entry name" value="N-terminal domain of the delta subunit of the F1F0-ATP synthase"/>
    <property type="match status" value="1"/>
</dbReference>
<evidence type="ECO:0000313" key="9">
    <source>
        <dbReference type="Proteomes" id="UP000594464"/>
    </source>
</evidence>
<evidence type="ECO:0000313" key="8">
    <source>
        <dbReference type="EMBL" id="QPJ65537.1"/>
    </source>
</evidence>
<evidence type="ECO:0000256" key="7">
    <source>
        <dbReference type="HAMAP-Rule" id="MF_01416"/>
    </source>
</evidence>
<reference evidence="9" key="1">
    <citation type="submission" date="2020-02" db="EMBL/GenBank/DDBJ databases">
        <title>Genomic and physiological characterization of two novel Nitrospinaceae genera.</title>
        <authorList>
            <person name="Mueller A.J."/>
            <person name="Jung M.-Y."/>
            <person name="Strachan C.R."/>
            <person name="Herbold C.W."/>
            <person name="Kirkegaard R.H."/>
            <person name="Daims H."/>
        </authorList>
    </citation>
    <scope>NUCLEOTIDE SEQUENCE [LARGE SCALE GENOMIC DNA]</scope>
</reference>
<comment type="similarity">
    <text evidence="7">Belongs to the ATPase delta chain family.</text>
</comment>
<evidence type="ECO:0000256" key="6">
    <source>
        <dbReference type="ARBA" id="ARBA00023310"/>
    </source>
</evidence>
<dbReference type="Pfam" id="PF00213">
    <property type="entry name" value="OSCP"/>
    <property type="match status" value="1"/>
</dbReference>
<dbReference type="AlphaFoldDB" id="A0A7T0C2V6"/>
<dbReference type="KEGG" id="nva:G3M78_09080"/>
<evidence type="ECO:0000256" key="4">
    <source>
        <dbReference type="ARBA" id="ARBA00023065"/>
    </source>
</evidence>